<feature type="domain" description="Beta galactosidase small chain/" evidence="8">
    <location>
        <begin position="733"/>
        <end position="1006"/>
    </location>
</feature>
<dbReference type="AlphaFoldDB" id="A0A315ZUM7"/>
<evidence type="ECO:0000256" key="1">
    <source>
        <dbReference type="ARBA" id="ARBA00001412"/>
    </source>
</evidence>
<dbReference type="SUPFAM" id="SSF51445">
    <property type="entry name" value="(Trans)glycosidases"/>
    <property type="match status" value="1"/>
</dbReference>
<dbReference type="PRINTS" id="PR00132">
    <property type="entry name" value="GLHYDRLASE2"/>
</dbReference>
<dbReference type="InterPro" id="IPR023230">
    <property type="entry name" value="Glyco_hydro_2_CS"/>
</dbReference>
<dbReference type="InterPro" id="IPR032312">
    <property type="entry name" value="LacZ_4"/>
</dbReference>
<comment type="catalytic activity">
    <reaction evidence="1">
        <text>Hydrolysis of terminal non-reducing beta-D-galactose residues in beta-D-galactosides.</text>
        <dbReference type="EC" id="3.2.1.23"/>
    </reaction>
</comment>
<proteinExistence type="inferred from homology"/>
<evidence type="ECO:0000256" key="4">
    <source>
        <dbReference type="ARBA" id="ARBA00013303"/>
    </source>
</evidence>
<dbReference type="InterPro" id="IPR036156">
    <property type="entry name" value="Beta-gal/glucu_dom_sf"/>
</dbReference>
<dbReference type="SUPFAM" id="SSF74650">
    <property type="entry name" value="Galactose mutarotase-like"/>
    <property type="match status" value="1"/>
</dbReference>
<dbReference type="GO" id="GO:0030246">
    <property type="term" value="F:carbohydrate binding"/>
    <property type="evidence" value="ECO:0007669"/>
    <property type="project" value="InterPro"/>
</dbReference>
<accession>A0A315ZUM7</accession>
<dbReference type="Pfam" id="PF16353">
    <property type="entry name" value="LacZ_4"/>
    <property type="match status" value="1"/>
</dbReference>
<reference evidence="9 10" key="1">
    <citation type="submission" date="2018-03" db="EMBL/GenBank/DDBJ databases">
        <title>Genomic Encyclopedia of Archaeal and Bacterial Type Strains, Phase II (KMG-II): from individual species to whole genera.</title>
        <authorList>
            <person name="Goeker M."/>
        </authorList>
    </citation>
    <scope>NUCLEOTIDE SEQUENCE [LARGE SCALE GENOMIC DNA]</scope>
    <source>
        <strain evidence="9 10">DSM 44889</strain>
    </source>
</reference>
<keyword evidence="5" id="KW-0378">Hydrolase</keyword>
<dbReference type="GO" id="GO:0005990">
    <property type="term" value="P:lactose catabolic process"/>
    <property type="evidence" value="ECO:0007669"/>
    <property type="project" value="TreeGrafter"/>
</dbReference>
<dbReference type="InterPro" id="IPR013783">
    <property type="entry name" value="Ig-like_fold"/>
</dbReference>
<dbReference type="Gene3D" id="2.60.40.10">
    <property type="entry name" value="Immunoglobulins"/>
    <property type="match status" value="2"/>
</dbReference>
<dbReference type="SUPFAM" id="SSF49303">
    <property type="entry name" value="beta-Galactosidase/glucuronidase domain"/>
    <property type="match status" value="2"/>
</dbReference>
<dbReference type="OrthoDB" id="9762066at2"/>
<dbReference type="InterPro" id="IPR017853">
    <property type="entry name" value="GH"/>
</dbReference>
<dbReference type="PANTHER" id="PTHR46323:SF2">
    <property type="entry name" value="BETA-GALACTOSIDASE"/>
    <property type="match status" value="1"/>
</dbReference>
<comment type="caution">
    <text evidence="9">The sequence shown here is derived from an EMBL/GenBank/DDBJ whole genome shotgun (WGS) entry which is preliminary data.</text>
</comment>
<dbReference type="PANTHER" id="PTHR46323">
    <property type="entry name" value="BETA-GALACTOSIDASE"/>
    <property type="match status" value="1"/>
</dbReference>
<sequence>MRPHWFEQHNPAQGVLPARAALRSDAPELDLAGDWRFRWSPRADVEESFAQPGFDDSAWDLLTVPGHWQLAPHNTDGRYGRPAYTNLQYPFPVDPPFVPDENPTGDHRLAVVVPDDLAAVVAAGGRAVLRFEGVDSAFRVWVDGADVGRSVGSRLASEFDVTDHLPAAGEQVVVAVRVHQWSSGSYLEDQDMWWLSGIFRDVRLLGRPAGGVDDVHVHAGYDHAAGTGSLRVEVDSTAAARVLVPELGLDLAPGEEAVVPVDPWSAESPRLYDAEVATATERVRLRIGFRTVAIVPSTTGDWDVFTVNGARTLMRGVNRHEVSADRGRSTTPAEDLADVLLMKQHGINAVRTSHYPPHPRFLDLCDEYGLYVVDECDLETHGFYFNGWRRNPSDDPAWEAPMVDRMVRTVHRDKNHASVIMWSLGNESGVGRNLSAMARAAREVGTGLPLHYEHDWGYHDVDVYSRMYASHAEVERIARGAEAHLGSDEALEDDGQTAGPRDDAADARRRRLPFVQCEYVHAMGLGPGGVAEYQDLFESSDRVMGGFVWEWIDHGLRQVVDGRERWAYGGDFGEVVHDGNFVADGLVFPDRTPSPGLLDVAVAYAPVKIVPVGGGGAPAVRITNRYDVRDLSDVSLRWVREDDGEPVASGELATPALGPWESADVVLPAAALVPARGGASERWVTVTAVSRKDEPWAPAGHALGSGQVALDPLPSSSLSSPHIAPVRRGADLLLGGAAFDACTGALHRLGGLPVHGLRLDLWRAPTDNDEGDNGNLAEAWREAKLHQLTHQVRDVRVEGGMLLVTTRVAPPLHDHGVLTTFRWTALEPDAAGGAAVRLDVHVQPQGEQPLPWPRLGVRLHLPRALDRVAWFGRGPGEAYPDTGLAARVGRFSATVAELQTPYVMPQENGHRADVRWLELTGGQQLGVPRTPGLRVEGAPTTGFTARRWTTEQLAAARHDAELVPGPDLVVTLDAALHGTGTASCGPAVLPQYVLHPEARSFSVTLRELPA</sequence>
<dbReference type="Gene3D" id="3.20.20.80">
    <property type="entry name" value="Glycosidases"/>
    <property type="match status" value="1"/>
</dbReference>
<dbReference type="GO" id="GO:0004565">
    <property type="term" value="F:beta-galactosidase activity"/>
    <property type="evidence" value="ECO:0007669"/>
    <property type="project" value="UniProtKB-EC"/>
</dbReference>
<name>A0A315ZUM7_9ACTN</name>
<gene>
    <name evidence="9" type="ORF">BXY45_12723</name>
</gene>
<dbReference type="InterPro" id="IPR011013">
    <property type="entry name" value="Gal_mutarotase_sf_dom"/>
</dbReference>
<dbReference type="PROSITE" id="PS00719">
    <property type="entry name" value="GLYCOSYL_HYDROL_F2_1"/>
    <property type="match status" value="1"/>
</dbReference>
<dbReference type="RefSeq" id="WP_109775877.1">
    <property type="nucleotide sequence ID" value="NZ_QGDQ01000027.1"/>
</dbReference>
<dbReference type="Proteomes" id="UP000245469">
    <property type="component" value="Unassembled WGS sequence"/>
</dbReference>
<dbReference type="Gene3D" id="2.60.120.260">
    <property type="entry name" value="Galactose-binding domain-like"/>
    <property type="match status" value="1"/>
</dbReference>
<keyword evidence="10" id="KW-1185">Reference proteome</keyword>
<dbReference type="InterPro" id="IPR014718">
    <property type="entry name" value="GH-type_carb-bd"/>
</dbReference>
<dbReference type="Pfam" id="PF02837">
    <property type="entry name" value="Glyco_hydro_2_N"/>
    <property type="match status" value="1"/>
</dbReference>
<dbReference type="Gene3D" id="2.70.98.10">
    <property type="match status" value="1"/>
</dbReference>
<dbReference type="Pfam" id="PF02929">
    <property type="entry name" value="Bgal_small_N"/>
    <property type="match status" value="1"/>
</dbReference>
<evidence type="ECO:0000256" key="6">
    <source>
        <dbReference type="ARBA" id="ARBA00023295"/>
    </source>
</evidence>
<dbReference type="GO" id="GO:0009341">
    <property type="term" value="C:beta-galactosidase complex"/>
    <property type="evidence" value="ECO:0007669"/>
    <property type="project" value="InterPro"/>
</dbReference>
<comment type="similarity">
    <text evidence="2">Belongs to the glycosyl hydrolase 2 family.</text>
</comment>
<dbReference type="EC" id="3.2.1.23" evidence="3"/>
<dbReference type="PROSITE" id="PS00608">
    <property type="entry name" value="GLYCOSYL_HYDROL_F2_2"/>
    <property type="match status" value="1"/>
</dbReference>
<evidence type="ECO:0000256" key="3">
    <source>
        <dbReference type="ARBA" id="ARBA00012756"/>
    </source>
</evidence>
<dbReference type="EMBL" id="QGDQ01000027">
    <property type="protein sequence ID" value="PWJ49032.1"/>
    <property type="molecule type" value="Genomic_DNA"/>
</dbReference>
<dbReference type="InterPro" id="IPR006104">
    <property type="entry name" value="Glyco_hydro_2_N"/>
</dbReference>
<organism evidence="9 10">
    <name type="scientific">Quadrisphaera granulorum</name>
    <dbReference type="NCBI Taxonomy" id="317664"/>
    <lineage>
        <taxon>Bacteria</taxon>
        <taxon>Bacillati</taxon>
        <taxon>Actinomycetota</taxon>
        <taxon>Actinomycetes</taxon>
        <taxon>Kineosporiales</taxon>
        <taxon>Kineosporiaceae</taxon>
        <taxon>Quadrisphaera</taxon>
    </lineage>
</organism>
<evidence type="ECO:0000256" key="2">
    <source>
        <dbReference type="ARBA" id="ARBA00007401"/>
    </source>
</evidence>
<dbReference type="InterPro" id="IPR008979">
    <property type="entry name" value="Galactose-bd-like_sf"/>
</dbReference>
<dbReference type="SMART" id="SM01038">
    <property type="entry name" value="Bgal_small_N"/>
    <property type="match status" value="1"/>
</dbReference>
<dbReference type="InterPro" id="IPR050347">
    <property type="entry name" value="Bact_Beta-galactosidase"/>
</dbReference>
<dbReference type="InterPro" id="IPR006103">
    <property type="entry name" value="Glyco_hydro_2_cat"/>
</dbReference>
<dbReference type="SUPFAM" id="SSF49785">
    <property type="entry name" value="Galactose-binding domain-like"/>
    <property type="match status" value="1"/>
</dbReference>
<evidence type="ECO:0000313" key="10">
    <source>
        <dbReference type="Proteomes" id="UP000245469"/>
    </source>
</evidence>
<evidence type="ECO:0000256" key="5">
    <source>
        <dbReference type="ARBA" id="ARBA00022801"/>
    </source>
</evidence>
<evidence type="ECO:0000313" key="9">
    <source>
        <dbReference type="EMBL" id="PWJ49032.1"/>
    </source>
</evidence>
<protein>
    <recommendedName>
        <fullName evidence="4">Beta-galactosidase</fullName>
        <ecNumber evidence="3">3.2.1.23</ecNumber>
    </recommendedName>
    <alternativeName>
        <fullName evidence="7">Lactase</fullName>
    </alternativeName>
</protein>
<dbReference type="InterPro" id="IPR004199">
    <property type="entry name" value="B-gal_small/dom_5"/>
</dbReference>
<dbReference type="InterPro" id="IPR023232">
    <property type="entry name" value="Glyco_hydro_2_AS"/>
</dbReference>
<keyword evidence="6" id="KW-0326">Glycosidase</keyword>
<dbReference type="InterPro" id="IPR006101">
    <property type="entry name" value="Glyco_hydro_2"/>
</dbReference>
<evidence type="ECO:0000259" key="8">
    <source>
        <dbReference type="SMART" id="SM01038"/>
    </source>
</evidence>
<dbReference type="Pfam" id="PF02836">
    <property type="entry name" value="Glyco_hydro_2_C"/>
    <property type="match status" value="1"/>
</dbReference>
<evidence type="ECO:0000256" key="7">
    <source>
        <dbReference type="ARBA" id="ARBA00032230"/>
    </source>
</evidence>